<sequence>MGTARSTNMAVTCLKPSEYRGDQNTAVAGRIVILKHQEIQSRKGTQAAAAPSGGRKGKGGKAAKGLPETRTLRKLEAHIAATQSLSEVLYVEAWGENGDKLAQKCQVGDVVSIQGAAVVSAPAQYSTSRLHYHLNLKGPVGLQVIVQKLDESPWQGIPAVHPLVPLSALDRVRDRQQICVSVTIVENPGSVERQTKEGAAMVCNAIVQQGATRVRCSFWHEQAEELAAQTAGTSLMLYQVLITKRKDERSWEIGSWRGTSLVPCSAEMATALQAELAHQDNCRMLTEIPVKDWIGCPATPSSLSALVGAIVPGQLRKLETVFEVVGLQVLGISSVKTETDVWLIDSCAKCKKAAPCEAHPTDGTEKRFALRLTLADCNCQCTIVLYHELVLRAAASMGCTLSETVHDTPAVRLQLRDLFRGAQWLCRFTFRENDYQQTLELECRHLQPCWRASGANAVVEPATLQRKVPHCLLNTGCPVAPLNMLQVDVQLGLICVGDVEASFVRALVAFNDVTLPDDEALQQDNTAVSAMRVKRSVDCLLCGTAETSVTHRAKLRSAGPASVVNWMLRGRAGEAHLVVLAHTEEEGEWSVLWHVPVEAHRVEGATRFLMQLYQSEVSAPQTITYDSTWTPMKRLAIAVEQTPEETAMAEDGA</sequence>
<comment type="caution">
    <text evidence="2">The sequence shown here is derived from an EMBL/GenBank/DDBJ whole genome shotgun (WGS) entry which is preliminary data.</text>
</comment>
<dbReference type="EMBL" id="CAMXCT030003272">
    <property type="protein sequence ID" value="CAL4790771.1"/>
    <property type="molecule type" value="Genomic_DNA"/>
</dbReference>
<gene>
    <name evidence="2" type="ORF">C1SCF055_LOCUS29329</name>
</gene>
<keyword evidence="4" id="KW-1185">Reference proteome</keyword>
<evidence type="ECO:0000313" key="2">
    <source>
        <dbReference type="EMBL" id="CAI4003459.1"/>
    </source>
</evidence>
<dbReference type="EMBL" id="CAMXCT020003272">
    <property type="protein sequence ID" value="CAL1156834.1"/>
    <property type="molecule type" value="Genomic_DNA"/>
</dbReference>
<dbReference type="AlphaFoldDB" id="A0A9P1G761"/>
<accession>A0A9P1G761</accession>
<dbReference type="EMBL" id="CAMXCT010003272">
    <property type="protein sequence ID" value="CAI4003459.1"/>
    <property type="molecule type" value="Genomic_DNA"/>
</dbReference>
<reference evidence="3" key="2">
    <citation type="submission" date="2024-04" db="EMBL/GenBank/DDBJ databases">
        <authorList>
            <person name="Chen Y."/>
            <person name="Shah S."/>
            <person name="Dougan E. K."/>
            <person name="Thang M."/>
            <person name="Chan C."/>
        </authorList>
    </citation>
    <scope>NUCLEOTIDE SEQUENCE [LARGE SCALE GENOMIC DNA]</scope>
</reference>
<evidence type="ECO:0000313" key="3">
    <source>
        <dbReference type="EMBL" id="CAL1156834.1"/>
    </source>
</evidence>
<name>A0A9P1G761_9DINO</name>
<dbReference type="Proteomes" id="UP001152797">
    <property type="component" value="Unassembled WGS sequence"/>
</dbReference>
<organism evidence="2">
    <name type="scientific">Cladocopium goreaui</name>
    <dbReference type="NCBI Taxonomy" id="2562237"/>
    <lineage>
        <taxon>Eukaryota</taxon>
        <taxon>Sar</taxon>
        <taxon>Alveolata</taxon>
        <taxon>Dinophyceae</taxon>
        <taxon>Suessiales</taxon>
        <taxon>Symbiodiniaceae</taxon>
        <taxon>Cladocopium</taxon>
    </lineage>
</organism>
<proteinExistence type="predicted"/>
<reference evidence="2" key="1">
    <citation type="submission" date="2022-10" db="EMBL/GenBank/DDBJ databases">
        <authorList>
            <person name="Chen Y."/>
            <person name="Dougan E. K."/>
            <person name="Chan C."/>
            <person name="Rhodes N."/>
            <person name="Thang M."/>
        </authorList>
    </citation>
    <scope>NUCLEOTIDE SEQUENCE</scope>
</reference>
<dbReference type="OrthoDB" id="471377at2759"/>
<protein>
    <submittedName>
        <fullName evidence="2">Uncharacterized protein</fullName>
    </submittedName>
</protein>
<evidence type="ECO:0000256" key="1">
    <source>
        <dbReference type="SAM" id="MobiDB-lite"/>
    </source>
</evidence>
<evidence type="ECO:0000313" key="4">
    <source>
        <dbReference type="Proteomes" id="UP001152797"/>
    </source>
</evidence>
<feature type="region of interest" description="Disordered" evidence="1">
    <location>
        <begin position="42"/>
        <end position="65"/>
    </location>
</feature>